<comment type="caution">
    <text evidence="2">The sequence shown here is derived from an EMBL/GenBank/DDBJ whole genome shotgun (WGS) entry which is preliminary data.</text>
</comment>
<organism evidence="2 3">
    <name type="scientific">Streptomyces argenteolus</name>
    <dbReference type="NCBI Taxonomy" id="67274"/>
    <lineage>
        <taxon>Bacteria</taxon>
        <taxon>Bacillati</taxon>
        <taxon>Actinomycetota</taxon>
        <taxon>Actinomycetes</taxon>
        <taxon>Kitasatosporales</taxon>
        <taxon>Streptomycetaceae</taxon>
        <taxon>Streptomyces</taxon>
    </lineage>
</organism>
<dbReference type="Proteomes" id="UP001602322">
    <property type="component" value="Unassembled WGS sequence"/>
</dbReference>
<name>A0ABW6XGV8_9ACTN</name>
<protein>
    <recommendedName>
        <fullName evidence="4">ATP/GTP-binding protein</fullName>
    </recommendedName>
</protein>
<reference evidence="2 3" key="1">
    <citation type="submission" date="2024-10" db="EMBL/GenBank/DDBJ databases">
        <title>The Natural Products Discovery Center: Release of the First 8490 Sequenced Strains for Exploring Actinobacteria Biosynthetic Diversity.</title>
        <authorList>
            <person name="Kalkreuter E."/>
            <person name="Kautsar S.A."/>
            <person name="Yang D."/>
            <person name="Bader C.D."/>
            <person name="Teijaro C.N."/>
            <person name="Fluegel L."/>
            <person name="Davis C.M."/>
            <person name="Simpson J.R."/>
            <person name="Lauterbach L."/>
            <person name="Steele A.D."/>
            <person name="Gui C."/>
            <person name="Meng S."/>
            <person name="Li G."/>
            <person name="Viehrig K."/>
            <person name="Ye F."/>
            <person name="Su P."/>
            <person name="Kiefer A.F."/>
            <person name="Nichols A."/>
            <person name="Cepeda A.J."/>
            <person name="Yan W."/>
            <person name="Fan B."/>
            <person name="Jiang Y."/>
            <person name="Adhikari A."/>
            <person name="Zheng C.-J."/>
            <person name="Schuster L."/>
            <person name="Cowan T.M."/>
            <person name="Smanski M.J."/>
            <person name="Chevrette M.G."/>
            <person name="De Carvalho L.P.S."/>
            <person name="Shen B."/>
        </authorList>
    </citation>
    <scope>NUCLEOTIDE SEQUENCE [LARGE SCALE GENOMIC DNA]</scope>
    <source>
        <strain evidence="2 3">NPDC012540</strain>
    </source>
</reference>
<proteinExistence type="predicted"/>
<dbReference type="EMBL" id="JBIBEG010000020">
    <property type="protein sequence ID" value="MFF5900912.1"/>
    <property type="molecule type" value="Genomic_DNA"/>
</dbReference>
<evidence type="ECO:0000313" key="3">
    <source>
        <dbReference type="Proteomes" id="UP001602322"/>
    </source>
</evidence>
<evidence type="ECO:0000313" key="2">
    <source>
        <dbReference type="EMBL" id="MFF5900912.1"/>
    </source>
</evidence>
<feature type="region of interest" description="Disordered" evidence="1">
    <location>
        <begin position="1"/>
        <end position="47"/>
    </location>
</feature>
<evidence type="ECO:0008006" key="4">
    <source>
        <dbReference type="Google" id="ProtNLM"/>
    </source>
</evidence>
<dbReference type="RefSeq" id="WP_387909226.1">
    <property type="nucleotide sequence ID" value="NZ_JBIBEG010000020.1"/>
</dbReference>
<accession>A0ABW6XGV8</accession>
<evidence type="ECO:0000256" key="1">
    <source>
        <dbReference type="SAM" id="MobiDB-lite"/>
    </source>
</evidence>
<gene>
    <name evidence="2" type="ORF">ACFY8O_34050</name>
</gene>
<keyword evidence="3" id="KW-1185">Reference proteome</keyword>
<sequence>MRWAMGGGTTVACRGPGTPYTKAQGKTPSPDGGHLYERPSAQQPGGRYKGTAIATWTVTWTAPALGDGGQFTETRATEFTADVREVQVVNTN</sequence>